<evidence type="ECO:0000313" key="2">
    <source>
        <dbReference type="EMBL" id="ODV82785.1"/>
    </source>
</evidence>
<dbReference type="STRING" id="983967.A0A1E4STE3"/>
<dbReference type="GO" id="GO:0032543">
    <property type="term" value="P:mitochondrial translation"/>
    <property type="evidence" value="ECO:0007669"/>
    <property type="project" value="InterPro"/>
</dbReference>
<dbReference type="AlphaFoldDB" id="A0A1E4STE3"/>
<feature type="domain" description="RNase III" evidence="1">
    <location>
        <begin position="85"/>
        <end position="227"/>
    </location>
</feature>
<reference evidence="3" key="1">
    <citation type="submission" date="2016-04" db="EMBL/GenBank/DDBJ databases">
        <title>Comparative genomics of biotechnologically important yeasts.</title>
        <authorList>
            <consortium name="DOE Joint Genome Institute"/>
            <person name="Riley R."/>
            <person name="Haridas S."/>
            <person name="Wolfe K.H."/>
            <person name="Lopes M.R."/>
            <person name="Hittinger C.T."/>
            <person name="Goker M."/>
            <person name="Salamov A."/>
            <person name="Wisecaver J."/>
            <person name="Long T.M."/>
            <person name="Aerts A.L."/>
            <person name="Barry K."/>
            <person name="Choi C."/>
            <person name="Clum A."/>
            <person name="Coughlan A.Y."/>
            <person name="Deshpande S."/>
            <person name="Douglass A.P."/>
            <person name="Hanson S.J."/>
            <person name="Klenk H.-P."/>
            <person name="Labutti K."/>
            <person name="Lapidus A."/>
            <person name="Lindquist E."/>
            <person name="Lipzen A."/>
            <person name="Meier-Kolthoff J.P."/>
            <person name="Ohm R.A."/>
            <person name="Otillar R.P."/>
            <person name="Pangilinan J."/>
            <person name="Peng Y."/>
            <person name="Rokas A."/>
            <person name="Rosa C.A."/>
            <person name="Scheuner C."/>
            <person name="Sibirny A.A."/>
            <person name="Slot J.C."/>
            <person name="Stielow J.B."/>
            <person name="Sun H."/>
            <person name="Kurtzman C.P."/>
            <person name="Blackwell M."/>
            <person name="Grigoriev I.V."/>
            <person name="Jeffries T.W."/>
        </authorList>
    </citation>
    <scope>NUCLEOTIDE SEQUENCE [LARGE SCALE GENOMIC DNA]</scope>
    <source>
        <strain evidence="3">NRRL YB-2248</strain>
    </source>
</reference>
<dbReference type="InterPro" id="IPR000999">
    <property type="entry name" value="RNase_III_dom"/>
</dbReference>
<accession>A0A1E4STE3</accession>
<dbReference type="PANTHER" id="PTHR28160:SF1">
    <property type="entry name" value="LARGE RIBOSOMAL SUBUNIT PROTEIN ML57"/>
    <property type="match status" value="1"/>
</dbReference>
<dbReference type="Gene3D" id="1.10.1520.10">
    <property type="entry name" value="Ribonuclease III domain"/>
    <property type="match status" value="1"/>
</dbReference>
<dbReference type="OrthoDB" id="2281895at2759"/>
<sequence>MQALFRSSLRVSSNQASKYFSNSLSITSTRSVVFARNERIKGAIRDPEVILTSNGVRYGLNEENIKFVKSFLQSKSNGKYQLQDSLLLQVITHKSFAHGTQPYNEKLAYLGREILELIASKHAISQETSSAAAINNKNFDSLGSYCHRMITTDRLLTDFAISKGLSNIFFCRVALPNGKESPSYKPKGIFSTITSSLVGAIAAQHGMAAAEEFVETVVFEKVLKSVLKKAVNVEEVGSHK</sequence>
<keyword evidence="3" id="KW-1185">Reference proteome</keyword>
<dbReference type="GO" id="GO:0006396">
    <property type="term" value="P:RNA processing"/>
    <property type="evidence" value="ECO:0007669"/>
    <property type="project" value="InterPro"/>
</dbReference>
<dbReference type="InterPro" id="IPR036389">
    <property type="entry name" value="RNase_III_sf"/>
</dbReference>
<protein>
    <recommendedName>
        <fullName evidence="1">RNase III domain-containing protein</fullName>
    </recommendedName>
</protein>
<organism evidence="2 3">
    <name type="scientific">[Candida] arabinofermentans NRRL YB-2248</name>
    <dbReference type="NCBI Taxonomy" id="983967"/>
    <lineage>
        <taxon>Eukaryota</taxon>
        <taxon>Fungi</taxon>
        <taxon>Dikarya</taxon>
        <taxon>Ascomycota</taxon>
        <taxon>Saccharomycotina</taxon>
        <taxon>Pichiomycetes</taxon>
        <taxon>Pichiales</taxon>
        <taxon>Pichiaceae</taxon>
        <taxon>Ogataea</taxon>
        <taxon>Ogataea/Candida clade</taxon>
    </lineage>
</organism>
<evidence type="ECO:0000259" key="1">
    <source>
        <dbReference type="SMART" id="SM00535"/>
    </source>
</evidence>
<proteinExistence type="predicted"/>
<dbReference type="InterPro" id="IPR040030">
    <property type="entry name" value="Ribosomal_mL57"/>
</dbReference>
<dbReference type="SUPFAM" id="SSF69065">
    <property type="entry name" value="RNase III domain-like"/>
    <property type="match status" value="1"/>
</dbReference>
<name>A0A1E4STE3_9ASCO</name>
<dbReference type="GO" id="GO:0004525">
    <property type="term" value="F:ribonuclease III activity"/>
    <property type="evidence" value="ECO:0007669"/>
    <property type="project" value="InterPro"/>
</dbReference>
<dbReference type="Pfam" id="PF14622">
    <property type="entry name" value="Ribonucleas_3_3"/>
    <property type="match status" value="1"/>
</dbReference>
<dbReference type="GO" id="GO:0003735">
    <property type="term" value="F:structural constituent of ribosome"/>
    <property type="evidence" value="ECO:0007669"/>
    <property type="project" value="InterPro"/>
</dbReference>
<evidence type="ECO:0000313" key="3">
    <source>
        <dbReference type="Proteomes" id="UP000094801"/>
    </source>
</evidence>
<dbReference type="GO" id="GO:0005762">
    <property type="term" value="C:mitochondrial large ribosomal subunit"/>
    <property type="evidence" value="ECO:0007669"/>
    <property type="project" value="InterPro"/>
</dbReference>
<dbReference type="PANTHER" id="PTHR28160">
    <property type="entry name" value="54S RIBOSOMAL PROTEIN L15, MITOCHONDRIAL"/>
    <property type="match status" value="1"/>
</dbReference>
<dbReference type="SMART" id="SM00535">
    <property type="entry name" value="RIBOc"/>
    <property type="match status" value="1"/>
</dbReference>
<dbReference type="EMBL" id="KV453874">
    <property type="protein sequence ID" value="ODV82785.1"/>
    <property type="molecule type" value="Genomic_DNA"/>
</dbReference>
<dbReference type="Proteomes" id="UP000094801">
    <property type="component" value="Unassembled WGS sequence"/>
</dbReference>
<dbReference type="CDD" id="cd00593">
    <property type="entry name" value="RIBOc"/>
    <property type="match status" value="1"/>
</dbReference>
<gene>
    <name evidence="2" type="ORF">CANARDRAFT_30576</name>
</gene>